<dbReference type="AlphaFoldDB" id="A0AAW1KM75"/>
<reference evidence="2 3" key="1">
    <citation type="journal article" date="2024" name="BMC Genomics">
        <title>De novo assembly and annotation of Popillia japonica's genome with initial clues to its potential as an invasive pest.</title>
        <authorList>
            <person name="Cucini C."/>
            <person name="Boschi S."/>
            <person name="Funari R."/>
            <person name="Cardaioli E."/>
            <person name="Iannotti N."/>
            <person name="Marturano G."/>
            <person name="Paoli F."/>
            <person name="Bruttini M."/>
            <person name="Carapelli A."/>
            <person name="Frati F."/>
            <person name="Nardi F."/>
        </authorList>
    </citation>
    <scope>NUCLEOTIDE SEQUENCE [LARGE SCALE GENOMIC DNA]</scope>
    <source>
        <strain evidence="2">DMR45628</strain>
    </source>
</reference>
<gene>
    <name evidence="2" type="ORF">QE152_g22241</name>
</gene>
<comment type="caution">
    <text evidence="2">The sequence shown here is derived from an EMBL/GenBank/DDBJ whole genome shotgun (WGS) entry which is preliminary data.</text>
</comment>
<evidence type="ECO:0000313" key="3">
    <source>
        <dbReference type="Proteomes" id="UP001458880"/>
    </source>
</evidence>
<proteinExistence type="predicted"/>
<dbReference type="Proteomes" id="UP001458880">
    <property type="component" value="Unassembled WGS sequence"/>
</dbReference>
<evidence type="ECO:0000256" key="1">
    <source>
        <dbReference type="SAM" id="MobiDB-lite"/>
    </source>
</evidence>
<feature type="compositionally biased region" description="Basic residues" evidence="1">
    <location>
        <begin position="42"/>
        <end position="54"/>
    </location>
</feature>
<dbReference type="EMBL" id="JASPKY010000213">
    <property type="protein sequence ID" value="KAK9720142.1"/>
    <property type="molecule type" value="Genomic_DNA"/>
</dbReference>
<evidence type="ECO:0000313" key="2">
    <source>
        <dbReference type="EMBL" id="KAK9720142.1"/>
    </source>
</evidence>
<keyword evidence="3" id="KW-1185">Reference proteome</keyword>
<accession>A0AAW1KM75</accession>
<organism evidence="2 3">
    <name type="scientific">Popillia japonica</name>
    <name type="common">Japanese beetle</name>
    <dbReference type="NCBI Taxonomy" id="7064"/>
    <lineage>
        <taxon>Eukaryota</taxon>
        <taxon>Metazoa</taxon>
        <taxon>Ecdysozoa</taxon>
        <taxon>Arthropoda</taxon>
        <taxon>Hexapoda</taxon>
        <taxon>Insecta</taxon>
        <taxon>Pterygota</taxon>
        <taxon>Neoptera</taxon>
        <taxon>Endopterygota</taxon>
        <taxon>Coleoptera</taxon>
        <taxon>Polyphaga</taxon>
        <taxon>Scarabaeiformia</taxon>
        <taxon>Scarabaeidae</taxon>
        <taxon>Rutelinae</taxon>
        <taxon>Popillia</taxon>
    </lineage>
</organism>
<feature type="region of interest" description="Disordered" evidence="1">
    <location>
        <begin position="36"/>
        <end position="84"/>
    </location>
</feature>
<protein>
    <submittedName>
        <fullName evidence="2">Uncharacterized protein</fullName>
    </submittedName>
</protein>
<name>A0AAW1KM75_POPJA</name>
<sequence>MWLASCQEWKFTVLQMEAEEVLAELGVRHETVNSTPILVKDQRRRGNPRRRKSTNHTGRCGGPHRASRAKKETDVSAQKARDKVKKWTKQNYVTSFIRS</sequence>